<evidence type="ECO:0000313" key="10">
    <source>
        <dbReference type="Proteomes" id="UP001060336"/>
    </source>
</evidence>
<dbReference type="InterPro" id="IPR031312">
    <property type="entry name" value="Na/sul_symport_CS"/>
</dbReference>
<feature type="transmembrane region" description="Helical" evidence="7">
    <location>
        <begin position="401"/>
        <end position="432"/>
    </location>
</feature>
<feature type="transmembrane region" description="Helical" evidence="7">
    <location>
        <begin position="136"/>
        <end position="160"/>
    </location>
</feature>
<evidence type="ECO:0000256" key="1">
    <source>
        <dbReference type="ARBA" id="ARBA00004141"/>
    </source>
</evidence>
<dbReference type="InterPro" id="IPR004680">
    <property type="entry name" value="Cit_transptr-like_dom"/>
</dbReference>
<keyword evidence="6 7" id="KW-0472">Membrane</keyword>
<dbReference type="EMBL" id="CP102480">
    <property type="protein sequence ID" value="UUX52069.1"/>
    <property type="molecule type" value="Genomic_DNA"/>
</dbReference>
<feature type="transmembrane region" description="Helical" evidence="7">
    <location>
        <begin position="100"/>
        <end position="124"/>
    </location>
</feature>
<dbReference type="AlphaFoldDB" id="A0A9J7B347"/>
<feature type="transmembrane region" description="Helical" evidence="7">
    <location>
        <begin position="7"/>
        <end position="24"/>
    </location>
</feature>
<keyword evidence="3 7" id="KW-0812">Transmembrane</keyword>
<feature type="transmembrane region" description="Helical" evidence="7">
    <location>
        <begin position="444"/>
        <end position="462"/>
    </location>
</feature>
<name>A0A9J7B347_9PROT</name>
<evidence type="ECO:0000256" key="4">
    <source>
        <dbReference type="ARBA" id="ARBA00022737"/>
    </source>
</evidence>
<dbReference type="KEGG" id="naci:NUH88_10280"/>
<evidence type="ECO:0000256" key="7">
    <source>
        <dbReference type="SAM" id="Phobius"/>
    </source>
</evidence>
<accession>A0A9J7B347</accession>
<dbReference type="GO" id="GO:0005886">
    <property type="term" value="C:plasma membrane"/>
    <property type="evidence" value="ECO:0007669"/>
    <property type="project" value="TreeGrafter"/>
</dbReference>
<reference evidence="9" key="1">
    <citation type="submission" date="2022-08" db="EMBL/GenBank/DDBJ databases">
        <title>Nisaea acidiphila sp. nov., isolated from a marine algal debris and emended description of the genus Nisaea Urios et al. 2008.</title>
        <authorList>
            <person name="Kwon K."/>
        </authorList>
    </citation>
    <scope>NUCLEOTIDE SEQUENCE</scope>
    <source>
        <strain evidence="9">MEBiC11861</strain>
    </source>
</reference>
<organism evidence="9 10">
    <name type="scientific">Nisaea acidiphila</name>
    <dbReference type="NCBI Taxonomy" id="1862145"/>
    <lineage>
        <taxon>Bacteria</taxon>
        <taxon>Pseudomonadati</taxon>
        <taxon>Pseudomonadota</taxon>
        <taxon>Alphaproteobacteria</taxon>
        <taxon>Rhodospirillales</taxon>
        <taxon>Thalassobaculaceae</taxon>
        <taxon>Nisaea</taxon>
    </lineage>
</organism>
<feature type="domain" description="RCK C-terminal" evidence="8">
    <location>
        <begin position="302"/>
        <end position="387"/>
    </location>
</feature>
<feature type="transmembrane region" description="Helical" evidence="7">
    <location>
        <begin position="30"/>
        <end position="50"/>
    </location>
</feature>
<feature type="transmembrane region" description="Helical" evidence="7">
    <location>
        <begin position="180"/>
        <end position="201"/>
    </location>
</feature>
<dbReference type="GO" id="GO:0006813">
    <property type="term" value="P:potassium ion transport"/>
    <property type="evidence" value="ECO:0007669"/>
    <property type="project" value="InterPro"/>
</dbReference>
<keyword evidence="10" id="KW-1185">Reference proteome</keyword>
<dbReference type="PANTHER" id="PTHR43652">
    <property type="entry name" value="BASIC AMINO ACID ANTIPORTER YFCC-RELATED"/>
    <property type="match status" value="1"/>
</dbReference>
<evidence type="ECO:0000256" key="6">
    <source>
        <dbReference type="ARBA" id="ARBA00023136"/>
    </source>
</evidence>
<proteinExistence type="predicted"/>
<feature type="transmembrane region" description="Helical" evidence="7">
    <location>
        <begin position="533"/>
        <end position="551"/>
    </location>
</feature>
<evidence type="ECO:0000259" key="8">
    <source>
        <dbReference type="PROSITE" id="PS51202"/>
    </source>
</evidence>
<dbReference type="InterPro" id="IPR006037">
    <property type="entry name" value="RCK_C"/>
</dbReference>
<gene>
    <name evidence="9" type="ORF">NUH88_10280</name>
</gene>
<feature type="transmembrane region" description="Helical" evidence="7">
    <location>
        <begin position="57"/>
        <end position="80"/>
    </location>
</feature>
<dbReference type="PROSITE" id="PS01271">
    <property type="entry name" value="NA_SULFATE"/>
    <property type="match status" value="1"/>
</dbReference>
<dbReference type="PROSITE" id="PS51202">
    <property type="entry name" value="RCK_C"/>
    <property type="match status" value="2"/>
</dbReference>
<evidence type="ECO:0000256" key="3">
    <source>
        <dbReference type="ARBA" id="ARBA00022692"/>
    </source>
</evidence>
<evidence type="ECO:0000256" key="5">
    <source>
        <dbReference type="ARBA" id="ARBA00022989"/>
    </source>
</evidence>
<feature type="transmembrane region" description="Helical" evidence="7">
    <location>
        <begin position="474"/>
        <end position="502"/>
    </location>
</feature>
<evidence type="ECO:0000313" key="9">
    <source>
        <dbReference type="EMBL" id="UUX52069.1"/>
    </source>
</evidence>
<dbReference type="InterPro" id="IPR051679">
    <property type="entry name" value="DASS-Related_Transporters"/>
</dbReference>
<protein>
    <submittedName>
        <fullName evidence="9">SLC13 family permease</fullName>
    </submittedName>
</protein>
<dbReference type="Pfam" id="PF02080">
    <property type="entry name" value="TrkA_C"/>
    <property type="match status" value="1"/>
</dbReference>
<keyword evidence="4" id="KW-0677">Repeat</keyword>
<keyword evidence="5 7" id="KW-1133">Transmembrane helix</keyword>
<comment type="subcellular location">
    <subcellularLocation>
        <location evidence="1">Membrane</location>
        <topology evidence="1">Multi-pass membrane protein</topology>
    </subcellularLocation>
</comment>
<dbReference type="Proteomes" id="UP001060336">
    <property type="component" value="Chromosome"/>
</dbReference>
<keyword evidence="2" id="KW-0813">Transport</keyword>
<feature type="domain" description="RCK C-terminal" evidence="8">
    <location>
        <begin position="207"/>
        <end position="293"/>
    </location>
</feature>
<dbReference type="PANTHER" id="PTHR43652:SF2">
    <property type="entry name" value="BASIC AMINO ACID ANTIPORTER YFCC-RELATED"/>
    <property type="match status" value="1"/>
</dbReference>
<dbReference type="InterPro" id="IPR036721">
    <property type="entry name" value="RCK_C_sf"/>
</dbReference>
<sequence>MTFEQTAILAIILGALGAFIWGRYRIDLVALLALLLAVAVGVVDPVKAFAGFGHPAVITVVAVLGMSAALTRSGAVGVIAERLAQRTESETAKTFSLVGLAGFLSSFMNNVGALALLMPVALSVARRAGMSPSRLLMPLSFASLLGGMITLIGTPPNLIIADYRRAAIGEEFHMFDFAPVGLAVALVGIVYLVIVGVRLVPNRRGNDEGRRLFELSSYVTEFRVPEGSRLIGQSIRALGDRHDDSGRPTVLALLRGNERVVRRLTREPLVEGDLLLAHGTAEQIEAAVQKGLELVDAKELDATKDSSEDAELAVVEAVMPPRAWIEGRSAAMLRLRSRYGLNLLGVARGGAPINTRLRDVRFRAGDVLMLQGDADQIYGTISALGCLPLAQRRMSLERPKILAPALIFLSAIVAASAGIVPAAVCLVVGLAVMVLLDIIPMSEVYGAIDWQIVVLLGAMIPVGTAMHETGAAGLIAGAVADVASGYSLYLVLALLMMLTMFLTDMMNNAATALVMAPVALGIAERLSVSPDPLLMAVAIGASSAFLTPIGHQNNLLVMGPAGYRFGDYWRVGLLLDALILAVAVPLLPVVWPF</sequence>
<evidence type="ECO:0000256" key="2">
    <source>
        <dbReference type="ARBA" id="ARBA00022448"/>
    </source>
</evidence>
<dbReference type="RefSeq" id="WP_257771914.1">
    <property type="nucleotide sequence ID" value="NZ_CP102480.1"/>
</dbReference>
<dbReference type="SUPFAM" id="SSF116726">
    <property type="entry name" value="TrkA C-terminal domain-like"/>
    <property type="match status" value="2"/>
</dbReference>
<feature type="transmembrane region" description="Helical" evidence="7">
    <location>
        <begin position="571"/>
        <end position="591"/>
    </location>
</feature>
<dbReference type="Gene3D" id="3.30.70.1450">
    <property type="entry name" value="Regulator of K+ conductance, C-terminal domain"/>
    <property type="match status" value="2"/>
</dbReference>
<dbReference type="GO" id="GO:0008324">
    <property type="term" value="F:monoatomic cation transmembrane transporter activity"/>
    <property type="evidence" value="ECO:0007669"/>
    <property type="project" value="InterPro"/>
</dbReference>
<dbReference type="Pfam" id="PF03600">
    <property type="entry name" value="CitMHS"/>
    <property type="match status" value="1"/>
</dbReference>